<dbReference type="EnsemblMetazoa" id="AATE008293-RA">
    <property type="protein sequence ID" value="AATE008293-PA.1"/>
    <property type="gene ID" value="AATE008293"/>
</dbReference>
<proteinExistence type="predicted"/>
<sequence length="193" mass="20662">MRSILLWFDSCFSCSRCTVATFGVPESVATVEAPVGAAAASADRLFISEESLTIHLLGQAQPQDQDQVPVADDARNGGCCRHLLLLLLLAVPIYIVIKITTFEVLALQYGGVCLTAVHRSEDITSPFVCDVVIVEAGCCCDSGEDDVDDVVVLEMPVPNAWRSMIVGSNMCVKLDAVVDVSSRCSKSKAEVVH</sequence>
<dbReference type="AlphaFoldDB" id="A0A182IZ59"/>
<protein>
    <submittedName>
        <fullName evidence="1">Uncharacterized protein</fullName>
    </submittedName>
</protein>
<name>A0A182IZ59_ANOAO</name>
<reference evidence="1" key="1">
    <citation type="submission" date="2022-08" db="UniProtKB">
        <authorList>
            <consortium name="EnsemblMetazoa"/>
        </authorList>
    </citation>
    <scope>IDENTIFICATION</scope>
    <source>
        <strain evidence="1">EBRO</strain>
    </source>
</reference>
<accession>A0A182IZ59</accession>
<evidence type="ECO:0000313" key="1">
    <source>
        <dbReference type="EnsemblMetazoa" id="AATE008293-PA.1"/>
    </source>
</evidence>
<dbReference type="VEuPathDB" id="VectorBase:AATE008293"/>
<organism evidence="1">
    <name type="scientific">Anopheles atroparvus</name>
    <name type="common">European mosquito</name>
    <dbReference type="NCBI Taxonomy" id="41427"/>
    <lineage>
        <taxon>Eukaryota</taxon>
        <taxon>Metazoa</taxon>
        <taxon>Ecdysozoa</taxon>
        <taxon>Arthropoda</taxon>
        <taxon>Hexapoda</taxon>
        <taxon>Insecta</taxon>
        <taxon>Pterygota</taxon>
        <taxon>Neoptera</taxon>
        <taxon>Endopterygota</taxon>
        <taxon>Diptera</taxon>
        <taxon>Nematocera</taxon>
        <taxon>Culicoidea</taxon>
        <taxon>Culicidae</taxon>
        <taxon>Anophelinae</taxon>
        <taxon>Anopheles</taxon>
    </lineage>
</organism>